<feature type="compositionally biased region" description="Basic and acidic residues" evidence="1">
    <location>
        <begin position="15"/>
        <end position="24"/>
    </location>
</feature>
<accession>A0A7J8E8Q7</accession>
<dbReference type="EMBL" id="JACASE010000010">
    <property type="protein sequence ID" value="KAF6431589.1"/>
    <property type="molecule type" value="Genomic_DNA"/>
</dbReference>
<evidence type="ECO:0000256" key="1">
    <source>
        <dbReference type="SAM" id="MobiDB-lite"/>
    </source>
</evidence>
<dbReference type="Proteomes" id="UP000593571">
    <property type="component" value="Unassembled WGS sequence"/>
</dbReference>
<evidence type="ECO:0000313" key="3">
    <source>
        <dbReference type="Proteomes" id="UP000593571"/>
    </source>
</evidence>
<feature type="region of interest" description="Disordered" evidence="1">
    <location>
        <begin position="1"/>
        <end position="113"/>
    </location>
</feature>
<evidence type="ECO:0000313" key="2">
    <source>
        <dbReference type="EMBL" id="KAF6431589.1"/>
    </source>
</evidence>
<gene>
    <name evidence="2" type="ORF">HJG63_008100</name>
</gene>
<proteinExistence type="predicted"/>
<dbReference type="AlphaFoldDB" id="A0A7J8E8Q7"/>
<feature type="compositionally biased region" description="Basic and acidic residues" evidence="1">
    <location>
        <begin position="32"/>
        <end position="46"/>
    </location>
</feature>
<keyword evidence="3" id="KW-1185">Reference proteome</keyword>
<protein>
    <submittedName>
        <fullName evidence="2">Uncharacterized protein</fullName>
    </submittedName>
</protein>
<sequence length="181" mass="19357">MGVGEASQRPAWKGDGGRTHKEQDGGQPSPREASRSGTADRGDRSRKPAGVPGRGDGPTSRVLPLRFRLPTESHEAVLGATSPNPSRPPPSRSGSSLTPQPSPPFPHPDGRFPNTFTLDGLPQLVLFPLPGPPSCLSHHHDWGVPSPHANPPQAHAWQGWPLPRLLVCPLYPSVADMWEGN</sequence>
<name>A0A7J8E8Q7_ROUAE</name>
<comment type="caution">
    <text evidence="2">The sequence shown here is derived from an EMBL/GenBank/DDBJ whole genome shotgun (WGS) entry which is preliminary data.</text>
</comment>
<organism evidence="2 3">
    <name type="scientific">Rousettus aegyptiacus</name>
    <name type="common">Egyptian fruit bat</name>
    <name type="synonym">Pteropus aegyptiacus</name>
    <dbReference type="NCBI Taxonomy" id="9407"/>
    <lineage>
        <taxon>Eukaryota</taxon>
        <taxon>Metazoa</taxon>
        <taxon>Chordata</taxon>
        <taxon>Craniata</taxon>
        <taxon>Vertebrata</taxon>
        <taxon>Euteleostomi</taxon>
        <taxon>Mammalia</taxon>
        <taxon>Eutheria</taxon>
        <taxon>Laurasiatheria</taxon>
        <taxon>Chiroptera</taxon>
        <taxon>Yinpterochiroptera</taxon>
        <taxon>Pteropodoidea</taxon>
        <taxon>Pteropodidae</taxon>
        <taxon>Rousettinae</taxon>
        <taxon>Rousettus</taxon>
    </lineage>
</organism>
<reference evidence="2 3" key="1">
    <citation type="journal article" date="2020" name="Nature">
        <title>Six reference-quality genomes reveal evolution of bat adaptations.</title>
        <authorList>
            <person name="Jebb D."/>
            <person name="Huang Z."/>
            <person name="Pippel M."/>
            <person name="Hughes G.M."/>
            <person name="Lavrichenko K."/>
            <person name="Devanna P."/>
            <person name="Winkler S."/>
            <person name="Jermiin L.S."/>
            <person name="Skirmuntt E.C."/>
            <person name="Katzourakis A."/>
            <person name="Burkitt-Gray L."/>
            <person name="Ray D.A."/>
            <person name="Sullivan K.A.M."/>
            <person name="Roscito J.G."/>
            <person name="Kirilenko B.M."/>
            <person name="Davalos L.M."/>
            <person name="Corthals A.P."/>
            <person name="Power M.L."/>
            <person name="Jones G."/>
            <person name="Ransome R.D."/>
            <person name="Dechmann D.K.N."/>
            <person name="Locatelli A.G."/>
            <person name="Puechmaille S.J."/>
            <person name="Fedrigo O."/>
            <person name="Jarvis E.D."/>
            <person name="Hiller M."/>
            <person name="Vernes S.C."/>
            <person name="Myers E.W."/>
            <person name="Teeling E.C."/>
        </authorList>
    </citation>
    <scope>NUCLEOTIDE SEQUENCE [LARGE SCALE GENOMIC DNA]</scope>
    <source>
        <strain evidence="2">MRouAeg1</strain>
        <tissue evidence="2">Muscle</tissue>
    </source>
</reference>